<keyword evidence="2" id="KW-1133">Transmembrane helix</keyword>
<keyword evidence="2" id="KW-0472">Membrane</keyword>
<protein>
    <submittedName>
        <fullName evidence="5">Polysaccharide biosynthesis protein</fullName>
    </submittedName>
</protein>
<reference evidence="5 6" key="1">
    <citation type="submission" date="2014-07" db="EMBL/GenBank/DDBJ databases">
        <title>Draft genome sequence of Thalassospira profundimaris R8-17.</title>
        <authorList>
            <person name="Lai Q."/>
            <person name="Shao Z."/>
        </authorList>
    </citation>
    <scope>NUCLEOTIDE SEQUENCE [LARGE SCALE GENOMIC DNA]</scope>
    <source>
        <strain evidence="5 6">R8-17</strain>
    </source>
</reference>
<dbReference type="GO" id="GO:0015159">
    <property type="term" value="F:polysaccharide transmembrane transporter activity"/>
    <property type="evidence" value="ECO:0007669"/>
    <property type="project" value="InterPro"/>
</dbReference>
<dbReference type="EMBL" id="JPWB01000002">
    <property type="protein sequence ID" value="RCK24260.1"/>
    <property type="molecule type" value="Genomic_DNA"/>
</dbReference>
<name>A0A367VJ38_9PROT</name>
<evidence type="ECO:0000256" key="2">
    <source>
        <dbReference type="SAM" id="Phobius"/>
    </source>
</evidence>
<accession>A0A367VJ38</accession>
<dbReference type="RefSeq" id="WP_062956980.1">
    <property type="nucleotide sequence ID" value="NZ_JPWB01000002.1"/>
</dbReference>
<dbReference type="Proteomes" id="UP000253061">
    <property type="component" value="Unassembled WGS sequence"/>
</dbReference>
<dbReference type="Pfam" id="PF02563">
    <property type="entry name" value="Poly_export"/>
    <property type="match status" value="1"/>
</dbReference>
<dbReference type="Gene3D" id="3.30.1950.10">
    <property type="entry name" value="wza like domain"/>
    <property type="match status" value="1"/>
</dbReference>
<proteinExistence type="predicted"/>
<keyword evidence="2" id="KW-0812">Transmembrane</keyword>
<feature type="transmembrane region" description="Helical" evidence="2">
    <location>
        <begin position="12"/>
        <end position="32"/>
    </location>
</feature>
<evidence type="ECO:0000259" key="4">
    <source>
        <dbReference type="Pfam" id="PF10531"/>
    </source>
</evidence>
<dbReference type="InterPro" id="IPR049712">
    <property type="entry name" value="Poly_export"/>
</dbReference>
<dbReference type="InterPro" id="IPR003715">
    <property type="entry name" value="Poly_export_N"/>
</dbReference>
<dbReference type="PANTHER" id="PTHR33619:SF3">
    <property type="entry name" value="POLYSACCHARIDE EXPORT PROTEIN GFCE-RELATED"/>
    <property type="match status" value="1"/>
</dbReference>
<sequence length="186" mass="20506">MTEKAHRSISRLPQLYAALVMLMTMVMVPMAAAQTIYVMDSGDTVRVTVFGEPDLSGEFKVDAMGRLNLALIGQVDVRNLTTDQARQKIHDAYQDGYLRHPDVAVEIVAFRPFFIMGEVNQPGSYDYVPGMNVLNAIAIGGGLSYRGDEDDIEILRGHDASRVVIPATLATIVMPGDIVRVAERYF</sequence>
<dbReference type="AlphaFoldDB" id="A0A367VJ38"/>
<evidence type="ECO:0000256" key="1">
    <source>
        <dbReference type="ARBA" id="ARBA00022729"/>
    </source>
</evidence>
<dbReference type="Pfam" id="PF10531">
    <property type="entry name" value="SLBB"/>
    <property type="match status" value="1"/>
</dbReference>
<evidence type="ECO:0000313" key="6">
    <source>
        <dbReference type="Proteomes" id="UP000253061"/>
    </source>
</evidence>
<evidence type="ECO:0000259" key="3">
    <source>
        <dbReference type="Pfam" id="PF02563"/>
    </source>
</evidence>
<gene>
    <name evidence="5" type="ORF">TH6_06045</name>
</gene>
<dbReference type="InterPro" id="IPR019554">
    <property type="entry name" value="Soluble_ligand-bd"/>
</dbReference>
<feature type="domain" description="Polysaccharide export protein N-terminal" evidence="3">
    <location>
        <begin position="32"/>
        <end position="107"/>
    </location>
</feature>
<dbReference type="PANTHER" id="PTHR33619">
    <property type="entry name" value="POLYSACCHARIDE EXPORT PROTEIN GFCE-RELATED"/>
    <property type="match status" value="1"/>
</dbReference>
<feature type="domain" description="Soluble ligand binding" evidence="4">
    <location>
        <begin position="113"/>
        <end position="158"/>
    </location>
</feature>
<organism evidence="5 6">
    <name type="scientific">Thalassospira profundimaris</name>
    <dbReference type="NCBI Taxonomy" id="502049"/>
    <lineage>
        <taxon>Bacteria</taxon>
        <taxon>Pseudomonadati</taxon>
        <taxon>Pseudomonadota</taxon>
        <taxon>Alphaproteobacteria</taxon>
        <taxon>Rhodospirillales</taxon>
        <taxon>Thalassospiraceae</taxon>
        <taxon>Thalassospira</taxon>
    </lineage>
</organism>
<comment type="caution">
    <text evidence="5">The sequence shown here is derived from an EMBL/GenBank/DDBJ whole genome shotgun (WGS) entry which is preliminary data.</text>
</comment>
<evidence type="ECO:0000313" key="5">
    <source>
        <dbReference type="EMBL" id="RCK24260.1"/>
    </source>
</evidence>
<keyword evidence="1" id="KW-0732">Signal</keyword>